<proteinExistence type="predicted"/>
<sequence length="371" mass="41215">MPLPQLPPALDMSAETKRAIIDGVKRCMEAYQAAGLLAEDVTYQTLIHDPDILYAFIQTFRQNPVPVAAIVTDADGLPVAHDDGVLSCGITLGQVQQLLVKTCARYFLEQATRADEETTVTETRTTTRFLIFKKTEKVARKVGGGFDERKVRELCRYMAFDWQLPLLADFAGMTTVQVLELEDCILALKTPEAIHTVSQFEQATIKKAKQQAGDDFKAAVEAYPASIGGIAQWSPDMYNYYHKILGDKCWRFFARDKAFFMSCASLDKALAGVYGDVLCYISAESLEEMQRLNIDKADVLLAAMKNAWGSKVEAVLGHPNFAKDVLRKLVESLIHISQEKKQLAISAQLTCKSISAQVLDWLAKQPPARVP</sequence>
<protein>
    <submittedName>
        <fullName evidence="1">Uncharacterized protein</fullName>
    </submittedName>
</protein>
<dbReference type="AlphaFoldDB" id="A0A1J5SHL1"/>
<reference evidence="1" key="1">
    <citation type="submission" date="2016-10" db="EMBL/GenBank/DDBJ databases">
        <title>Sequence of Gallionella enrichment culture.</title>
        <authorList>
            <person name="Poehlein A."/>
            <person name="Muehling M."/>
            <person name="Daniel R."/>
        </authorList>
    </citation>
    <scope>NUCLEOTIDE SEQUENCE</scope>
</reference>
<organism evidence="1">
    <name type="scientific">mine drainage metagenome</name>
    <dbReference type="NCBI Taxonomy" id="410659"/>
    <lineage>
        <taxon>unclassified sequences</taxon>
        <taxon>metagenomes</taxon>
        <taxon>ecological metagenomes</taxon>
    </lineage>
</organism>
<evidence type="ECO:0000313" key="1">
    <source>
        <dbReference type="EMBL" id="OIR07919.1"/>
    </source>
</evidence>
<comment type="caution">
    <text evidence="1">The sequence shown here is derived from an EMBL/GenBank/DDBJ whole genome shotgun (WGS) entry which is preliminary data.</text>
</comment>
<dbReference type="EMBL" id="MLJW01000034">
    <property type="protein sequence ID" value="OIR07919.1"/>
    <property type="molecule type" value="Genomic_DNA"/>
</dbReference>
<name>A0A1J5SHL1_9ZZZZ</name>
<accession>A0A1J5SHL1</accession>
<gene>
    <name evidence="1" type="ORF">GALL_97820</name>
</gene>